<keyword evidence="2" id="KW-1185">Reference proteome</keyword>
<comment type="caution">
    <text evidence="1">The sequence shown here is derived from an EMBL/GenBank/DDBJ whole genome shotgun (WGS) entry which is preliminary data.</text>
</comment>
<gene>
    <name evidence="1" type="ORF">WA1_24150</name>
</gene>
<protein>
    <submittedName>
        <fullName evidence="1">Uncharacterized protein</fullName>
    </submittedName>
</protein>
<dbReference type="Proteomes" id="UP000076925">
    <property type="component" value="Unassembled WGS sequence"/>
</dbReference>
<evidence type="ECO:0000313" key="1">
    <source>
        <dbReference type="EMBL" id="KYC40735.1"/>
    </source>
</evidence>
<evidence type="ECO:0000313" key="2">
    <source>
        <dbReference type="Proteomes" id="UP000076925"/>
    </source>
</evidence>
<name>A0A139X7U8_9CYAN</name>
<proteinExistence type="predicted"/>
<dbReference type="AlphaFoldDB" id="A0A139X7U8"/>
<sequence length="74" mass="8091">MFWQDLRVFAPAWLCQKNIWEGSPDEGGDSVATTAVIRTVTRTASLFQDILLLLGAHLSCLATAASELTFYGKS</sequence>
<accession>A0A139X7U8</accession>
<organism evidence="1 2">
    <name type="scientific">Scytonema hofmannii PCC 7110</name>
    <dbReference type="NCBI Taxonomy" id="128403"/>
    <lineage>
        <taxon>Bacteria</taxon>
        <taxon>Bacillati</taxon>
        <taxon>Cyanobacteriota</taxon>
        <taxon>Cyanophyceae</taxon>
        <taxon>Nostocales</taxon>
        <taxon>Scytonemataceae</taxon>
        <taxon>Scytonema</taxon>
    </lineage>
</organism>
<dbReference type="EMBL" id="ANNX02000026">
    <property type="protein sequence ID" value="KYC40735.1"/>
    <property type="molecule type" value="Genomic_DNA"/>
</dbReference>
<reference evidence="1 2" key="1">
    <citation type="journal article" date="2013" name="Genome Biol. Evol.">
        <title>Genomes of Stigonematalean cyanobacteria (subsection V) and the evolution of oxygenic photosynthesis from prokaryotes to plastids.</title>
        <authorList>
            <person name="Dagan T."/>
            <person name="Roettger M."/>
            <person name="Stucken K."/>
            <person name="Landan G."/>
            <person name="Koch R."/>
            <person name="Major P."/>
            <person name="Gould S.B."/>
            <person name="Goremykin V.V."/>
            <person name="Rippka R."/>
            <person name="Tandeau de Marsac N."/>
            <person name="Gugger M."/>
            <person name="Lockhart P.J."/>
            <person name="Allen J.F."/>
            <person name="Brune I."/>
            <person name="Maus I."/>
            <person name="Puhler A."/>
            <person name="Martin W.F."/>
        </authorList>
    </citation>
    <scope>NUCLEOTIDE SEQUENCE [LARGE SCALE GENOMIC DNA]</scope>
    <source>
        <strain evidence="1 2">PCC 7110</strain>
    </source>
</reference>